<dbReference type="EMBL" id="FQWY01000095">
    <property type="protein sequence ID" value="SHH39519.1"/>
    <property type="molecule type" value="Genomic_DNA"/>
</dbReference>
<gene>
    <name evidence="2" type="ORF">SAMN02745221_02242</name>
</gene>
<accession>A0A1M5SLU3</accession>
<reference evidence="3" key="1">
    <citation type="submission" date="2016-11" db="EMBL/GenBank/DDBJ databases">
        <authorList>
            <person name="Varghese N."/>
            <person name="Submissions S."/>
        </authorList>
    </citation>
    <scope>NUCLEOTIDE SEQUENCE [LARGE SCALE GENOMIC DNA]</scope>
    <source>
        <strain evidence="3">DSM 11003</strain>
    </source>
</reference>
<feature type="transmembrane region" description="Helical" evidence="1">
    <location>
        <begin position="52"/>
        <end position="72"/>
    </location>
</feature>
<dbReference type="RefSeq" id="WP_073093637.1">
    <property type="nucleotide sequence ID" value="NZ_FQWY01000095.1"/>
</dbReference>
<keyword evidence="1" id="KW-1133">Transmembrane helix</keyword>
<feature type="transmembrane region" description="Helical" evidence="1">
    <location>
        <begin position="12"/>
        <end position="31"/>
    </location>
</feature>
<feature type="transmembrane region" description="Helical" evidence="1">
    <location>
        <begin position="78"/>
        <end position="95"/>
    </location>
</feature>
<evidence type="ECO:0000313" key="3">
    <source>
        <dbReference type="Proteomes" id="UP000242329"/>
    </source>
</evidence>
<protein>
    <submittedName>
        <fullName evidence="2">Uncharacterized protein</fullName>
    </submittedName>
</protein>
<organism evidence="2 3">
    <name type="scientific">Thermosyntropha lipolytica DSM 11003</name>
    <dbReference type="NCBI Taxonomy" id="1123382"/>
    <lineage>
        <taxon>Bacteria</taxon>
        <taxon>Bacillati</taxon>
        <taxon>Bacillota</taxon>
        <taxon>Clostridia</taxon>
        <taxon>Eubacteriales</taxon>
        <taxon>Syntrophomonadaceae</taxon>
        <taxon>Thermosyntropha</taxon>
    </lineage>
</organism>
<name>A0A1M5SLU3_9FIRM</name>
<dbReference type="Proteomes" id="UP000242329">
    <property type="component" value="Unassembled WGS sequence"/>
</dbReference>
<keyword evidence="1" id="KW-0472">Membrane</keyword>
<keyword evidence="3" id="KW-1185">Reference proteome</keyword>
<keyword evidence="1" id="KW-0812">Transmembrane</keyword>
<evidence type="ECO:0000313" key="2">
    <source>
        <dbReference type="EMBL" id="SHH39519.1"/>
    </source>
</evidence>
<dbReference type="AlphaFoldDB" id="A0A1M5SLU3"/>
<feature type="transmembrane region" description="Helical" evidence="1">
    <location>
        <begin position="260"/>
        <end position="284"/>
    </location>
</feature>
<evidence type="ECO:0000256" key="1">
    <source>
        <dbReference type="SAM" id="Phobius"/>
    </source>
</evidence>
<proteinExistence type="predicted"/>
<sequence length="286" mass="33413">MKEVITESLWMAGIILVGISVFSYVFIYFLKKSSKIAEICMKLRENSCLREKVAILVIGLIMIVIGAIFLHIENYEKVLWVVFFLVLGLFLAWRLQKCFTRESLCCTERKEILNKGRYEQMADNCRSEDERVERLIWKSYKSKSCFNYGFFLAFSFLLSFSGGFLFHIVEIISEKINMLKGNIKEQDFISLSLGEANFYIGYITLVLVIMSSFLAIFFSFNQQYGTRINMYLQYFMEKEDKAKFINISEKLYKKENSCEYFLRNILLPVVIGIVLGLVSGYLLLKH</sequence>
<feature type="transmembrane region" description="Helical" evidence="1">
    <location>
        <begin position="199"/>
        <end position="220"/>
    </location>
</feature>
<feature type="transmembrane region" description="Helical" evidence="1">
    <location>
        <begin position="148"/>
        <end position="169"/>
    </location>
</feature>